<feature type="region of interest" description="Disordered" evidence="2">
    <location>
        <begin position="207"/>
        <end position="244"/>
    </location>
</feature>
<dbReference type="InterPro" id="IPR013087">
    <property type="entry name" value="Znf_C2H2_type"/>
</dbReference>
<evidence type="ECO:0000313" key="5">
    <source>
        <dbReference type="Proteomes" id="UP000027361"/>
    </source>
</evidence>
<proteinExistence type="predicted"/>
<feature type="compositionally biased region" description="Polar residues" evidence="2">
    <location>
        <begin position="231"/>
        <end position="243"/>
    </location>
</feature>
<dbReference type="HOGENOM" id="CLU_1008963_0_0_1"/>
<dbReference type="SMART" id="SM00355">
    <property type="entry name" value="ZnF_C2H2"/>
    <property type="match status" value="3"/>
</dbReference>
<dbReference type="PROSITE" id="PS00028">
    <property type="entry name" value="ZINC_FINGER_C2H2_1"/>
    <property type="match status" value="2"/>
</dbReference>
<feature type="domain" description="C2H2-type" evidence="3">
    <location>
        <begin position="247"/>
        <end position="275"/>
    </location>
</feature>
<feature type="region of interest" description="Disordered" evidence="2">
    <location>
        <begin position="120"/>
        <end position="144"/>
    </location>
</feature>
<dbReference type="InParanoid" id="A0A066WPR8"/>
<keyword evidence="1" id="KW-0863">Zinc-finger</keyword>
<reference evidence="4 5" key="1">
    <citation type="submission" date="2014-05" db="EMBL/GenBank/DDBJ databases">
        <title>Draft genome sequence of a rare smut relative, Tilletiaria anomala UBC 951.</title>
        <authorList>
            <consortium name="DOE Joint Genome Institute"/>
            <person name="Toome M."/>
            <person name="Kuo A."/>
            <person name="Henrissat B."/>
            <person name="Lipzen A."/>
            <person name="Tritt A."/>
            <person name="Yoshinaga Y."/>
            <person name="Zane M."/>
            <person name="Barry K."/>
            <person name="Grigoriev I.V."/>
            <person name="Spatafora J.W."/>
            <person name="Aimea M.C."/>
        </authorList>
    </citation>
    <scope>NUCLEOTIDE SEQUENCE [LARGE SCALE GENOMIC DNA]</scope>
    <source>
        <strain evidence="4 5">UBC 951</strain>
    </source>
</reference>
<evidence type="ECO:0000256" key="2">
    <source>
        <dbReference type="SAM" id="MobiDB-lite"/>
    </source>
</evidence>
<keyword evidence="1" id="KW-0862">Zinc</keyword>
<dbReference type="RefSeq" id="XP_013245828.1">
    <property type="nucleotide sequence ID" value="XM_013390374.1"/>
</dbReference>
<keyword evidence="1" id="KW-0479">Metal-binding</keyword>
<protein>
    <recommendedName>
        <fullName evidence="3">C2H2-type domain-containing protein</fullName>
    </recommendedName>
</protein>
<comment type="caution">
    <text evidence="4">The sequence shown here is derived from an EMBL/GenBank/DDBJ whole genome shotgun (WGS) entry which is preliminary data.</text>
</comment>
<dbReference type="GO" id="GO:0008270">
    <property type="term" value="F:zinc ion binding"/>
    <property type="evidence" value="ECO:0007669"/>
    <property type="project" value="UniProtKB-KW"/>
</dbReference>
<dbReference type="AlphaFoldDB" id="A0A066WPR8"/>
<organism evidence="4 5">
    <name type="scientific">Tilletiaria anomala (strain ATCC 24038 / CBS 436.72 / UBC 951)</name>
    <dbReference type="NCBI Taxonomy" id="1037660"/>
    <lineage>
        <taxon>Eukaryota</taxon>
        <taxon>Fungi</taxon>
        <taxon>Dikarya</taxon>
        <taxon>Basidiomycota</taxon>
        <taxon>Ustilaginomycotina</taxon>
        <taxon>Exobasidiomycetes</taxon>
        <taxon>Georgefischeriales</taxon>
        <taxon>Tilletiariaceae</taxon>
        <taxon>Tilletiaria</taxon>
    </lineage>
</organism>
<dbReference type="Proteomes" id="UP000027361">
    <property type="component" value="Unassembled WGS sequence"/>
</dbReference>
<keyword evidence="5" id="KW-1185">Reference proteome</keyword>
<feature type="domain" description="C2H2-type" evidence="3">
    <location>
        <begin position="151"/>
        <end position="179"/>
    </location>
</feature>
<gene>
    <name evidence="4" type="ORF">K437DRAFT_266187</name>
</gene>
<dbReference type="Gene3D" id="3.30.160.60">
    <property type="entry name" value="Classic Zinc Finger"/>
    <property type="match status" value="2"/>
</dbReference>
<sequence length="276" mass="28324">MAAQWDAQNGSTASTSSLTLDGTTLGLATADHVAYMCPFPGCNTMIMNWGMAQEHSILHAQQQTQQGGQSQQQIPTPAASMTATAAAAAAAAAAAIASAAADPVSQTFLPLNTALQAGPGMIVPPPSWPLNDDEAGSSKRKRNKASDGSIFACPVCGIKVSRIDSLTRHTKRKHPEYAENGTAIDPVFDSLGSSSATVAAAATGGASASSNFNLSTSASKKVPKPAAKANGSETSSTHSTPQPQKKFECAICGTVLSRIDSLARHMRKQHGQAPPP</sequence>
<dbReference type="EMBL" id="JMSN01000005">
    <property type="protein sequence ID" value="KDN52989.1"/>
    <property type="molecule type" value="Genomic_DNA"/>
</dbReference>
<name>A0A066WPR8_TILAU</name>
<dbReference type="GeneID" id="25265838"/>
<dbReference type="PROSITE" id="PS50157">
    <property type="entry name" value="ZINC_FINGER_C2H2_2"/>
    <property type="match status" value="2"/>
</dbReference>
<feature type="compositionally biased region" description="Low complexity" evidence="2">
    <location>
        <begin position="217"/>
        <end position="229"/>
    </location>
</feature>
<accession>A0A066WPR8</accession>
<evidence type="ECO:0000259" key="3">
    <source>
        <dbReference type="PROSITE" id="PS50157"/>
    </source>
</evidence>
<evidence type="ECO:0000313" key="4">
    <source>
        <dbReference type="EMBL" id="KDN52989.1"/>
    </source>
</evidence>
<dbReference type="Pfam" id="PF00096">
    <property type="entry name" value="zf-C2H2"/>
    <property type="match status" value="2"/>
</dbReference>
<evidence type="ECO:0000256" key="1">
    <source>
        <dbReference type="PROSITE-ProRule" id="PRU00042"/>
    </source>
</evidence>